<dbReference type="Gene3D" id="3.60.40.10">
    <property type="entry name" value="PPM-type phosphatase domain"/>
    <property type="match status" value="1"/>
</dbReference>
<dbReference type="InterPro" id="IPR036457">
    <property type="entry name" value="PPM-type-like_dom_sf"/>
</dbReference>
<accession>F0SPW8</accession>
<organism evidence="3 4">
    <name type="scientific">Rubinisphaera brasiliensis (strain ATCC 49424 / DSM 5305 / JCM 21570 / IAM 15109 / NBRC 103401 / IFAM 1448)</name>
    <name type="common">Planctomyces brasiliensis</name>
    <dbReference type="NCBI Taxonomy" id="756272"/>
    <lineage>
        <taxon>Bacteria</taxon>
        <taxon>Pseudomonadati</taxon>
        <taxon>Planctomycetota</taxon>
        <taxon>Planctomycetia</taxon>
        <taxon>Planctomycetales</taxon>
        <taxon>Planctomycetaceae</taxon>
        <taxon>Rubinisphaera</taxon>
    </lineage>
</organism>
<sequence>MNFLDHATIEQWLVRLCRQVDFPGVELRFESGRESAPSIAPMQGTIAWKSPIESSMGLIGELQVLLRDEAVRPHFLRACELADGLVQMARQYAGLVDTVYAMRAQGERSRNALGQASVQETVEASLKSLLKLTSYRGVAFFFLDPAGATLQLKHYLHRSLQPLPTSERQLLMADFDRQALLDGWAVCHRRHPRDASWLPEDVRTGLCVRVGNGEGLIGTLWAFDRRFRAVEDRDLHVVQSIAAQLGEVLDQAVVTLYSANHRRMKTELMLASSTQPSKTIEFVNESHSFSAYGLCRSQFDVGGDLCEVVELDDDHIFTVVGDASGNSIPAAMVMTAVRGAIYALLEEVRESNRETPRWIEPARFMRKLNRMLVGLTASHQFMSCVCGVFQISSRTFTYCNAGHPVPIHLSGTAINYLPSHGLLLGVEESIEYEQSTMQYAADDVFVFYSDGISEALSQSNRLFRHDGIAAAAQLHQEGTSAEIVQSIWDRMLAHQAGQAESDDATILAIKLGSKTPASLKRPHLLGPPRRSTEVLQ</sequence>
<evidence type="ECO:0000259" key="2">
    <source>
        <dbReference type="SMART" id="SM00331"/>
    </source>
</evidence>
<dbReference type="eggNOG" id="COG2203">
    <property type="taxonomic scope" value="Bacteria"/>
</dbReference>
<keyword evidence="1" id="KW-0378">Hydrolase</keyword>
<dbReference type="OrthoDB" id="207912at2"/>
<dbReference type="SUPFAM" id="SSF55781">
    <property type="entry name" value="GAF domain-like"/>
    <property type="match status" value="1"/>
</dbReference>
<dbReference type="STRING" id="756272.Plabr_2517"/>
<dbReference type="AlphaFoldDB" id="F0SPW8"/>
<evidence type="ECO:0000313" key="3">
    <source>
        <dbReference type="EMBL" id="ADY60118.1"/>
    </source>
</evidence>
<dbReference type="SMART" id="SM00331">
    <property type="entry name" value="PP2C_SIG"/>
    <property type="match status" value="1"/>
</dbReference>
<dbReference type="SUPFAM" id="SSF81606">
    <property type="entry name" value="PP2C-like"/>
    <property type="match status" value="1"/>
</dbReference>
<reference evidence="4" key="1">
    <citation type="submission" date="2011-02" db="EMBL/GenBank/DDBJ databases">
        <title>The complete genome of Planctomyces brasiliensis DSM 5305.</title>
        <authorList>
            <person name="Lucas S."/>
            <person name="Copeland A."/>
            <person name="Lapidus A."/>
            <person name="Bruce D."/>
            <person name="Goodwin L."/>
            <person name="Pitluck S."/>
            <person name="Kyrpides N."/>
            <person name="Mavromatis K."/>
            <person name="Pagani I."/>
            <person name="Ivanova N."/>
            <person name="Ovchinnikova G."/>
            <person name="Lu M."/>
            <person name="Detter J.C."/>
            <person name="Han C."/>
            <person name="Land M."/>
            <person name="Hauser L."/>
            <person name="Markowitz V."/>
            <person name="Cheng J.-F."/>
            <person name="Hugenholtz P."/>
            <person name="Woyke T."/>
            <person name="Wu D."/>
            <person name="Tindall B."/>
            <person name="Pomrenke H.G."/>
            <person name="Brambilla E."/>
            <person name="Klenk H.-P."/>
            <person name="Eisen J.A."/>
        </authorList>
    </citation>
    <scope>NUCLEOTIDE SEQUENCE [LARGE SCALE GENOMIC DNA]</scope>
    <source>
        <strain evidence="4">ATCC 49424 / DSM 5305 / JCM 21570 / NBRC 103401 / IFAM 1448</strain>
    </source>
</reference>
<dbReference type="InterPro" id="IPR029016">
    <property type="entry name" value="GAF-like_dom_sf"/>
</dbReference>
<evidence type="ECO:0000256" key="1">
    <source>
        <dbReference type="ARBA" id="ARBA00022801"/>
    </source>
</evidence>
<dbReference type="PANTHER" id="PTHR43156:SF2">
    <property type="entry name" value="STAGE II SPORULATION PROTEIN E"/>
    <property type="match status" value="1"/>
</dbReference>
<dbReference type="HOGENOM" id="CLU_507949_0_0_0"/>
<dbReference type="KEGG" id="pbs:Plabr_2517"/>
<evidence type="ECO:0000313" key="4">
    <source>
        <dbReference type="Proteomes" id="UP000006860"/>
    </source>
</evidence>
<feature type="domain" description="PPM-type phosphatase" evidence="2">
    <location>
        <begin position="286"/>
        <end position="511"/>
    </location>
</feature>
<dbReference type="EMBL" id="CP002546">
    <property type="protein sequence ID" value="ADY60118.1"/>
    <property type="molecule type" value="Genomic_DNA"/>
</dbReference>
<dbReference type="RefSeq" id="WP_013628842.1">
    <property type="nucleotide sequence ID" value="NC_015174.1"/>
</dbReference>
<proteinExistence type="predicted"/>
<dbReference type="Gene3D" id="3.30.450.40">
    <property type="match status" value="1"/>
</dbReference>
<protein>
    <submittedName>
        <fullName evidence="3">Protein serine/threonine phosphatase with GAF(S) sensor(S)</fullName>
    </submittedName>
</protein>
<dbReference type="InterPro" id="IPR001932">
    <property type="entry name" value="PPM-type_phosphatase-like_dom"/>
</dbReference>
<dbReference type="GO" id="GO:0016791">
    <property type="term" value="F:phosphatase activity"/>
    <property type="evidence" value="ECO:0007669"/>
    <property type="project" value="TreeGrafter"/>
</dbReference>
<dbReference type="Proteomes" id="UP000006860">
    <property type="component" value="Chromosome"/>
</dbReference>
<dbReference type="Pfam" id="PF07228">
    <property type="entry name" value="SpoIIE"/>
    <property type="match status" value="1"/>
</dbReference>
<name>F0SPW8_RUBBR</name>
<gene>
    <name evidence="3" type="ordered locus">Plabr_2517</name>
</gene>
<dbReference type="InterPro" id="IPR052016">
    <property type="entry name" value="Bact_Sigma-Reg"/>
</dbReference>
<dbReference type="PANTHER" id="PTHR43156">
    <property type="entry name" value="STAGE II SPORULATION PROTEIN E-RELATED"/>
    <property type="match status" value="1"/>
</dbReference>
<dbReference type="eggNOG" id="COG2208">
    <property type="taxonomic scope" value="Bacteria"/>
</dbReference>
<keyword evidence="4" id="KW-1185">Reference proteome</keyword>